<name>A0A383VFQ1_TETOB</name>
<feature type="domain" description="TrmE-type G" evidence="13">
    <location>
        <begin position="300"/>
        <end position="472"/>
    </location>
</feature>
<dbReference type="GO" id="GO:0005829">
    <property type="term" value="C:cytosol"/>
    <property type="evidence" value="ECO:0007669"/>
    <property type="project" value="TreeGrafter"/>
</dbReference>
<protein>
    <recommendedName>
        <fullName evidence="13">TrmE-type G domain-containing protein</fullName>
    </recommendedName>
</protein>
<dbReference type="InterPro" id="IPR025867">
    <property type="entry name" value="MnmE_helical"/>
</dbReference>
<dbReference type="InterPro" id="IPR027417">
    <property type="entry name" value="P-loop_NTPase"/>
</dbReference>
<evidence type="ECO:0000256" key="3">
    <source>
        <dbReference type="ARBA" id="ARBA00022490"/>
    </source>
</evidence>
<dbReference type="SUPFAM" id="SSF52540">
    <property type="entry name" value="P-loop containing nucleoside triphosphate hydrolases"/>
    <property type="match status" value="1"/>
</dbReference>
<dbReference type="GO" id="GO:0042802">
    <property type="term" value="F:identical protein binding"/>
    <property type="evidence" value="ECO:0007669"/>
    <property type="project" value="UniProtKB-ARBA"/>
</dbReference>
<keyword evidence="6 11" id="KW-0547">Nucleotide-binding</keyword>
<dbReference type="InterPro" id="IPR027368">
    <property type="entry name" value="MnmE_dom2"/>
</dbReference>
<keyword evidence="3" id="KW-0963">Cytoplasm</keyword>
<dbReference type="CDD" id="cd04164">
    <property type="entry name" value="trmE"/>
    <property type="match status" value="1"/>
</dbReference>
<dbReference type="InterPro" id="IPR018948">
    <property type="entry name" value="GTP-bd_TrmE_N"/>
</dbReference>
<keyword evidence="15" id="KW-1185">Reference proteome</keyword>
<keyword evidence="9" id="KW-0630">Potassium</keyword>
<dbReference type="Proteomes" id="UP000256970">
    <property type="component" value="Unassembled WGS sequence"/>
</dbReference>
<dbReference type="Pfam" id="PF10396">
    <property type="entry name" value="TrmE_N"/>
    <property type="match status" value="1"/>
</dbReference>
<evidence type="ECO:0000256" key="7">
    <source>
        <dbReference type="ARBA" id="ARBA00022801"/>
    </source>
</evidence>
<evidence type="ECO:0000256" key="1">
    <source>
        <dbReference type="ARBA" id="ARBA00004229"/>
    </source>
</evidence>
<dbReference type="Gene3D" id="1.20.120.430">
    <property type="entry name" value="tRNA modification GTPase MnmE domain 2"/>
    <property type="match status" value="1"/>
</dbReference>
<dbReference type="Pfam" id="PF01926">
    <property type="entry name" value="MMR_HSR1"/>
    <property type="match status" value="1"/>
</dbReference>
<dbReference type="GO" id="GO:0005525">
    <property type="term" value="F:GTP binding"/>
    <property type="evidence" value="ECO:0007669"/>
    <property type="project" value="UniProtKB-KW"/>
</dbReference>
<keyword evidence="7" id="KW-0378">Hydrolase</keyword>
<dbReference type="PRINTS" id="PR00326">
    <property type="entry name" value="GTP1OBG"/>
</dbReference>
<organism evidence="14 15">
    <name type="scientific">Tetradesmus obliquus</name>
    <name type="common">Green alga</name>
    <name type="synonym">Acutodesmus obliquus</name>
    <dbReference type="NCBI Taxonomy" id="3088"/>
    <lineage>
        <taxon>Eukaryota</taxon>
        <taxon>Viridiplantae</taxon>
        <taxon>Chlorophyta</taxon>
        <taxon>core chlorophytes</taxon>
        <taxon>Chlorophyceae</taxon>
        <taxon>CS clade</taxon>
        <taxon>Sphaeropleales</taxon>
        <taxon>Scenedesmaceae</taxon>
        <taxon>Tetradesmus</taxon>
    </lineage>
</organism>
<evidence type="ECO:0000256" key="6">
    <source>
        <dbReference type="ARBA" id="ARBA00022741"/>
    </source>
</evidence>
<evidence type="ECO:0000256" key="5">
    <source>
        <dbReference type="ARBA" id="ARBA00022723"/>
    </source>
</evidence>
<dbReference type="InterPro" id="IPR004520">
    <property type="entry name" value="GTPase_MnmE"/>
</dbReference>
<dbReference type="Gene3D" id="3.40.50.300">
    <property type="entry name" value="P-loop containing nucleotide triphosphate hydrolases"/>
    <property type="match status" value="1"/>
</dbReference>
<evidence type="ECO:0000256" key="4">
    <source>
        <dbReference type="ARBA" id="ARBA00022694"/>
    </source>
</evidence>
<dbReference type="PANTHER" id="PTHR42714:SF2">
    <property type="entry name" value="TRNA MODIFICATION GTPASE GTPBP3, MITOCHONDRIAL"/>
    <property type="match status" value="1"/>
</dbReference>
<evidence type="ECO:0000256" key="10">
    <source>
        <dbReference type="ARBA" id="ARBA00023134"/>
    </source>
</evidence>
<dbReference type="PROSITE" id="PS51709">
    <property type="entry name" value="G_TRME"/>
    <property type="match status" value="1"/>
</dbReference>
<dbReference type="AlphaFoldDB" id="A0A383VFQ1"/>
<evidence type="ECO:0000256" key="11">
    <source>
        <dbReference type="RuleBase" id="RU003313"/>
    </source>
</evidence>
<sequence>MLQRSLQVWRVHRHAGYTLNPLLIDSVRCLHRTRNRRARSLEARSVSHAAEQSVDDGPSTSGRTAEHSSAAADTPLATDGEDTIASLVTGGSRSGAVDIIRVSGSEAVQIAQRVFWPQGRFRFNWQPRSQRIYHGSAIDSSGRMIDEVLLLAMLRPRSYTREDVIELHTHGGGVCAQRVLRACIEAGARPARPGEFTLRAFLNGRMDLSQAENVLQLISARTATAADSALAGLAGGLGQLVSELRGDLLEILAELEARLDFDDDLPPMDVPALVEDITVLQRDIEAALRTSRQGNLLRQGLQVAIVGRPNVGKSSLMNSWTGTNRAIVTDIAGTTRDVLEAGLTVSGVPITLLDTAGIRSSCDTVEQLGVERSTAAAAAADVVVMVVDAAAGWTDDDGEIFDALWGRDGPGSSSCKVRGPALLVVNKSDLAGTKQLQLPLLAKETFQAVVQTSAVTRDGLPDLDAALLKLAGAPQLAAGGVSWSVNERQAEALIRAHEALGAVGESIAADVPLDCWTVDLRAALLVLGEVSGEGVGEEVLDAVFSKFCIGK</sequence>
<keyword evidence="4 11" id="KW-0819">tRNA processing</keyword>
<dbReference type="InterPro" id="IPR006073">
    <property type="entry name" value="GTP-bd"/>
</dbReference>
<dbReference type="FunFam" id="3.40.50.300:FF:000494">
    <property type="entry name" value="tRNA modification GTPase MnmE"/>
    <property type="match status" value="1"/>
</dbReference>
<dbReference type="HAMAP" id="MF_00379">
    <property type="entry name" value="GTPase_MnmE"/>
    <property type="match status" value="1"/>
</dbReference>
<accession>A0A383VFQ1</accession>
<dbReference type="GO" id="GO:0009507">
    <property type="term" value="C:chloroplast"/>
    <property type="evidence" value="ECO:0007669"/>
    <property type="project" value="UniProtKB-SubCell"/>
</dbReference>
<proteinExistence type="inferred from homology"/>
<dbReference type="PANTHER" id="PTHR42714">
    <property type="entry name" value="TRNA MODIFICATION GTPASE GTPBP3"/>
    <property type="match status" value="1"/>
</dbReference>
<feature type="region of interest" description="Disordered" evidence="12">
    <location>
        <begin position="40"/>
        <end position="76"/>
    </location>
</feature>
<evidence type="ECO:0000259" key="13">
    <source>
        <dbReference type="PROSITE" id="PS51709"/>
    </source>
</evidence>
<comment type="similarity">
    <text evidence="2 11">Belongs to the TRAFAC class TrmE-Era-EngA-EngB-Septin-like GTPase superfamily. TrmE GTPase family.</text>
</comment>
<dbReference type="Pfam" id="PF12631">
    <property type="entry name" value="MnmE_helical"/>
    <property type="match status" value="1"/>
</dbReference>
<evidence type="ECO:0000256" key="12">
    <source>
        <dbReference type="SAM" id="MobiDB-lite"/>
    </source>
</evidence>
<dbReference type="InterPro" id="IPR005225">
    <property type="entry name" value="Small_GTP-bd"/>
</dbReference>
<evidence type="ECO:0000256" key="9">
    <source>
        <dbReference type="ARBA" id="ARBA00022958"/>
    </source>
</evidence>
<dbReference type="NCBIfam" id="TIGR00231">
    <property type="entry name" value="small_GTP"/>
    <property type="match status" value="1"/>
</dbReference>
<evidence type="ECO:0000256" key="8">
    <source>
        <dbReference type="ARBA" id="ARBA00022842"/>
    </source>
</evidence>
<gene>
    <name evidence="14" type="ORF">BQ4739_LOCUS4309</name>
</gene>
<evidence type="ECO:0000256" key="2">
    <source>
        <dbReference type="ARBA" id="ARBA00011043"/>
    </source>
</evidence>
<dbReference type="GO" id="GO:0046872">
    <property type="term" value="F:metal ion binding"/>
    <property type="evidence" value="ECO:0007669"/>
    <property type="project" value="UniProtKB-KW"/>
</dbReference>
<reference evidence="14 15" key="1">
    <citation type="submission" date="2016-10" db="EMBL/GenBank/DDBJ databases">
        <authorList>
            <person name="Cai Z."/>
        </authorList>
    </citation>
    <scope>NUCLEOTIDE SEQUENCE [LARGE SCALE GENOMIC DNA]</scope>
</reference>
<dbReference type="InterPro" id="IPR031168">
    <property type="entry name" value="G_TrmE"/>
</dbReference>
<keyword evidence="5" id="KW-0479">Metal-binding</keyword>
<dbReference type="Gene3D" id="3.30.1360.120">
    <property type="entry name" value="Probable tRNA modification gtpase trme, domain 1"/>
    <property type="match status" value="1"/>
</dbReference>
<dbReference type="GO" id="GO:0030488">
    <property type="term" value="P:tRNA methylation"/>
    <property type="evidence" value="ECO:0007669"/>
    <property type="project" value="TreeGrafter"/>
</dbReference>
<dbReference type="NCBIfam" id="TIGR00450">
    <property type="entry name" value="mnmE_trmE_thdF"/>
    <property type="match status" value="1"/>
</dbReference>
<keyword evidence="10 11" id="KW-0342">GTP-binding</keyword>
<evidence type="ECO:0000313" key="14">
    <source>
        <dbReference type="EMBL" id="SZX63763.1"/>
    </source>
</evidence>
<dbReference type="GO" id="GO:0002098">
    <property type="term" value="P:tRNA wobble uridine modification"/>
    <property type="evidence" value="ECO:0007669"/>
    <property type="project" value="TreeGrafter"/>
</dbReference>
<dbReference type="CDD" id="cd14858">
    <property type="entry name" value="TrmE_N"/>
    <property type="match status" value="1"/>
</dbReference>
<dbReference type="GO" id="GO:0003924">
    <property type="term" value="F:GTPase activity"/>
    <property type="evidence" value="ECO:0007669"/>
    <property type="project" value="InterPro"/>
</dbReference>
<evidence type="ECO:0000313" key="15">
    <source>
        <dbReference type="Proteomes" id="UP000256970"/>
    </source>
</evidence>
<dbReference type="FunFam" id="3.30.1360.120:FF:000003">
    <property type="entry name" value="tRNA modification GTPase MnmE"/>
    <property type="match status" value="1"/>
</dbReference>
<dbReference type="STRING" id="3088.A0A383VFQ1"/>
<keyword evidence="8" id="KW-0460">Magnesium</keyword>
<comment type="subcellular location">
    <subcellularLocation>
        <location evidence="1">Plastid</location>
        <location evidence="1">Chloroplast</location>
    </subcellularLocation>
</comment>
<dbReference type="InterPro" id="IPR027266">
    <property type="entry name" value="TrmE/GcvT-like"/>
</dbReference>
<dbReference type="EMBL" id="FNXT01000342">
    <property type="protein sequence ID" value="SZX63763.1"/>
    <property type="molecule type" value="Genomic_DNA"/>
</dbReference>